<accession>A0A0C3NGQ0</accession>
<reference evidence="1 2" key="1">
    <citation type="journal article" date="2014" name="PLoS Genet.">
        <title>Analysis of the Phlebiopsis gigantea genome, transcriptome and secretome provides insight into its pioneer colonization strategies of wood.</title>
        <authorList>
            <person name="Hori C."/>
            <person name="Ishida T."/>
            <person name="Igarashi K."/>
            <person name="Samejima M."/>
            <person name="Suzuki H."/>
            <person name="Master E."/>
            <person name="Ferreira P."/>
            <person name="Ruiz-Duenas F.J."/>
            <person name="Held B."/>
            <person name="Canessa P."/>
            <person name="Larrondo L.F."/>
            <person name="Schmoll M."/>
            <person name="Druzhinina I.S."/>
            <person name="Kubicek C.P."/>
            <person name="Gaskell J.A."/>
            <person name="Kersten P."/>
            <person name="St John F."/>
            <person name="Glasner J."/>
            <person name="Sabat G."/>
            <person name="Splinter BonDurant S."/>
            <person name="Syed K."/>
            <person name="Yadav J."/>
            <person name="Mgbeahuruike A.C."/>
            <person name="Kovalchuk A."/>
            <person name="Asiegbu F.O."/>
            <person name="Lackner G."/>
            <person name="Hoffmeister D."/>
            <person name="Rencoret J."/>
            <person name="Gutierrez A."/>
            <person name="Sun H."/>
            <person name="Lindquist E."/>
            <person name="Barry K."/>
            <person name="Riley R."/>
            <person name="Grigoriev I.V."/>
            <person name="Henrissat B."/>
            <person name="Kues U."/>
            <person name="Berka R.M."/>
            <person name="Martinez A.T."/>
            <person name="Covert S.F."/>
            <person name="Blanchette R.A."/>
            <person name="Cullen D."/>
        </authorList>
    </citation>
    <scope>NUCLEOTIDE SEQUENCE [LARGE SCALE GENOMIC DNA]</scope>
    <source>
        <strain evidence="1 2">11061_1 CR5-6</strain>
    </source>
</reference>
<dbReference type="EMBL" id="KN840593">
    <property type="protein sequence ID" value="KIP03934.1"/>
    <property type="molecule type" value="Genomic_DNA"/>
</dbReference>
<evidence type="ECO:0000313" key="1">
    <source>
        <dbReference type="EMBL" id="KIP03934.1"/>
    </source>
</evidence>
<dbReference type="Proteomes" id="UP000053257">
    <property type="component" value="Unassembled WGS sequence"/>
</dbReference>
<dbReference type="OrthoDB" id="2804335at2759"/>
<evidence type="ECO:0008006" key="3">
    <source>
        <dbReference type="Google" id="ProtNLM"/>
    </source>
</evidence>
<evidence type="ECO:0000313" key="2">
    <source>
        <dbReference type="Proteomes" id="UP000053257"/>
    </source>
</evidence>
<proteinExistence type="predicted"/>
<protein>
    <recommendedName>
        <fullName evidence="3">F-box domain-containing protein</fullName>
    </recommendedName>
</protein>
<organism evidence="1 2">
    <name type="scientific">Phlebiopsis gigantea (strain 11061_1 CR5-6)</name>
    <name type="common">White-rot fungus</name>
    <name type="synonym">Peniophora gigantea</name>
    <dbReference type="NCBI Taxonomy" id="745531"/>
    <lineage>
        <taxon>Eukaryota</taxon>
        <taxon>Fungi</taxon>
        <taxon>Dikarya</taxon>
        <taxon>Basidiomycota</taxon>
        <taxon>Agaricomycotina</taxon>
        <taxon>Agaricomycetes</taxon>
        <taxon>Polyporales</taxon>
        <taxon>Phanerochaetaceae</taxon>
        <taxon>Phlebiopsis</taxon>
    </lineage>
</organism>
<sequence length="448" mass="49740">MADRIPPELFENILHHLPGEVNARNPWRSRKRILGTCSLTCRYWAAYIRPFIFAKLALKSREDMSSFLAVMKGSKPTFFEVAISKYVKELYLLQTVPSDPWIPLLLNFTPKTDLPNLTQINVLTSCELSAESDMNTTSTRSIYYQDLPVALPAAHIWRLSRHSITSIHFRTFKDALAVITSFDSARTDCVGITWAQPAALLPESPPASVRTAPRWAGGDKIIRVLGCAAVWPFVWALVTTRRVAGPAACRPLFVEGAQLPTVLRLVRCLADGCTCSRCAVAHAKEGLFYRVGKYRDPVDGASSISLTVDKGEFEVHSLRVWVEDSGMASSIAVAIDIDPIITAFSASREDLAATLDWMSLDEQAFSLGSAMSNFTVDIQASDISAVNRFATTVTNRMGRLTSAKRLSFRYRLARGQAYKAWTFDMVDGGPSTQGAEDPEEVPDWYLKW</sequence>
<dbReference type="CDD" id="cd09917">
    <property type="entry name" value="F-box_SF"/>
    <property type="match status" value="1"/>
</dbReference>
<keyword evidence="2" id="KW-1185">Reference proteome</keyword>
<dbReference type="AlphaFoldDB" id="A0A0C3NGQ0"/>
<name>A0A0C3NGQ0_PHLG1</name>
<dbReference type="HOGENOM" id="CLU_611259_0_0_1"/>
<gene>
    <name evidence="1" type="ORF">PHLGIDRAFT_15538</name>
</gene>